<comment type="caution">
    <text evidence="1">The sequence shown here is derived from an EMBL/GenBank/DDBJ whole genome shotgun (WGS) entry which is preliminary data.</text>
</comment>
<name>A0A415P8C1_9FIRM</name>
<gene>
    <name evidence="1" type="ORF">DWZ83_07675</name>
</gene>
<dbReference type="RefSeq" id="WP_004797749.1">
    <property type="nucleotide sequence ID" value="NZ_CABKNA010000012.1"/>
</dbReference>
<accession>A0A415P8C1</accession>
<protein>
    <submittedName>
        <fullName evidence="1">Uncharacterized protein</fullName>
    </submittedName>
</protein>
<dbReference type="AlphaFoldDB" id="A0A415P8C1"/>
<evidence type="ECO:0000313" key="2">
    <source>
        <dbReference type="Proteomes" id="UP000284868"/>
    </source>
</evidence>
<dbReference type="GeneID" id="92792582"/>
<evidence type="ECO:0000313" key="1">
    <source>
        <dbReference type="EMBL" id="RHM08909.1"/>
    </source>
</evidence>
<dbReference type="OrthoDB" id="1767496at2"/>
<keyword evidence="2" id="KW-1185">Reference proteome</keyword>
<sequence>MKVEVNEVFPIAITEEGTVMDFVDQEWVFVIKDEKWTSYECQALQKQPLSIDFVYKYDIAIFLLTVEDVIDTSDFIFCCHDNIYDAALWKKYEQGSGAMCTLYLLDKANVVKGKRRVCLSTKMSNCISECLQVQKEHSYVEEEFACNLEGLQAAYEPFELQPLALASETF</sequence>
<dbReference type="Proteomes" id="UP000284868">
    <property type="component" value="Unassembled WGS sequence"/>
</dbReference>
<proteinExistence type="predicted"/>
<reference evidence="1 2" key="1">
    <citation type="submission" date="2018-08" db="EMBL/GenBank/DDBJ databases">
        <title>A genome reference for cultivated species of the human gut microbiota.</title>
        <authorList>
            <person name="Zou Y."/>
            <person name="Xue W."/>
            <person name="Luo G."/>
        </authorList>
    </citation>
    <scope>NUCLEOTIDE SEQUENCE [LARGE SCALE GENOMIC DNA]</scope>
    <source>
        <strain evidence="1 2">AF35-6BH</strain>
    </source>
</reference>
<organism evidence="1 2">
    <name type="scientific">Amedibacillus dolichus</name>
    <dbReference type="NCBI Taxonomy" id="31971"/>
    <lineage>
        <taxon>Bacteria</taxon>
        <taxon>Bacillati</taxon>
        <taxon>Bacillota</taxon>
        <taxon>Erysipelotrichia</taxon>
        <taxon>Erysipelotrichales</taxon>
        <taxon>Erysipelotrichaceae</taxon>
        <taxon>Amedibacillus</taxon>
    </lineage>
</organism>
<dbReference type="EMBL" id="QRPK01000042">
    <property type="protein sequence ID" value="RHM08909.1"/>
    <property type="molecule type" value="Genomic_DNA"/>
</dbReference>